<dbReference type="Proteomes" id="UP000824087">
    <property type="component" value="Unassembled WGS sequence"/>
</dbReference>
<keyword evidence="3" id="KW-0378">Hydrolase</keyword>
<protein>
    <submittedName>
        <fullName evidence="3">Phosphodiester glycosidase family protein</fullName>
    </submittedName>
</protein>
<organism evidence="3 4">
    <name type="scientific">Candidatus Fimihabitans intestinipullorum</name>
    <dbReference type="NCBI Taxonomy" id="2840820"/>
    <lineage>
        <taxon>Bacteria</taxon>
        <taxon>Bacillati</taxon>
        <taxon>Mycoplasmatota</taxon>
        <taxon>Mycoplasmatota incertae sedis</taxon>
        <taxon>Candidatus Fimihabitans</taxon>
    </lineage>
</organism>
<dbReference type="PANTHER" id="PTHR40446:SF2">
    <property type="entry name" value="N-ACETYLGLUCOSAMINE-1-PHOSPHODIESTER ALPHA-N-ACETYLGLUCOSAMINIDASE"/>
    <property type="match status" value="1"/>
</dbReference>
<dbReference type="GO" id="GO:0016798">
    <property type="term" value="F:hydrolase activity, acting on glycosyl bonds"/>
    <property type="evidence" value="ECO:0007669"/>
    <property type="project" value="UniProtKB-KW"/>
</dbReference>
<dbReference type="PANTHER" id="PTHR40446">
    <property type="entry name" value="N-ACETYLGLUCOSAMINE-1-PHOSPHODIESTER ALPHA-N-ACETYLGLUCOSAMINIDASE"/>
    <property type="match status" value="1"/>
</dbReference>
<keyword evidence="1" id="KW-0472">Membrane</keyword>
<feature type="transmembrane region" description="Helical" evidence="1">
    <location>
        <begin position="12"/>
        <end position="34"/>
    </location>
</feature>
<feature type="domain" description="Phosphodiester glycosidase" evidence="2">
    <location>
        <begin position="155"/>
        <end position="337"/>
    </location>
</feature>
<proteinExistence type="predicted"/>
<keyword evidence="3" id="KW-0326">Glycosidase</keyword>
<keyword evidence="1" id="KW-1133">Transmembrane helix</keyword>
<evidence type="ECO:0000259" key="2">
    <source>
        <dbReference type="Pfam" id="PF09992"/>
    </source>
</evidence>
<evidence type="ECO:0000313" key="3">
    <source>
        <dbReference type="EMBL" id="HIU22397.1"/>
    </source>
</evidence>
<evidence type="ECO:0000256" key="1">
    <source>
        <dbReference type="SAM" id="Phobius"/>
    </source>
</evidence>
<accession>A0A9D1HU91</accession>
<gene>
    <name evidence="3" type="ORF">IAD49_02315</name>
</gene>
<dbReference type="PIRSF" id="PIRSF031512">
    <property type="entry name" value="EpsL"/>
    <property type="match status" value="1"/>
</dbReference>
<dbReference type="InterPro" id="IPR014565">
    <property type="entry name" value="EpsL_firmicutes"/>
</dbReference>
<evidence type="ECO:0000313" key="4">
    <source>
        <dbReference type="Proteomes" id="UP000824087"/>
    </source>
</evidence>
<dbReference type="InterPro" id="IPR018711">
    <property type="entry name" value="NAGPA"/>
</dbReference>
<dbReference type="EMBL" id="DVML01000012">
    <property type="protein sequence ID" value="HIU22397.1"/>
    <property type="molecule type" value="Genomic_DNA"/>
</dbReference>
<comment type="caution">
    <text evidence="3">The sequence shown here is derived from an EMBL/GenBank/DDBJ whole genome shotgun (WGS) entry which is preliminary data.</text>
</comment>
<sequence>MKKKKKTKCAVALILCDIIIVIGFFLTYGPISYFRNLLVTTSMTTMTHKYLARTFYTDEMIDEILKSNTVTEIGESVNVNDIVIGDFEQTGTYESVYEEEILKHEEGQDYKIVPLSGSGYKGYMAVIYDPSKIELAVAPKLGVRGSFLKDIAKENQAKVAINASGFLDPNEYGNGGAATGNIIKDGKLIWKGNPTGRTGGLSGFNKDHVLVLTKETPEQAIANGMVDAVEFGPFLMVNGKAAEIKGNGGWGIAPRTILAQRKDGIVLFIVIDGRQPGYSLGIDMNEAIRILKRYKVHNAVNMDGGASSSLVVNGETYSKPCGYSATGERLVPNGWILK</sequence>
<reference evidence="3" key="2">
    <citation type="journal article" date="2021" name="PeerJ">
        <title>Extensive microbial diversity within the chicken gut microbiome revealed by metagenomics and culture.</title>
        <authorList>
            <person name="Gilroy R."/>
            <person name="Ravi A."/>
            <person name="Getino M."/>
            <person name="Pursley I."/>
            <person name="Horton D.L."/>
            <person name="Alikhan N.F."/>
            <person name="Baker D."/>
            <person name="Gharbi K."/>
            <person name="Hall N."/>
            <person name="Watson M."/>
            <person name="Adriaenssens E.M."/>
            <person name="Foster-Nyarko E."/>
            <person name="Jarju S."/>
            <person name="Secka A."/>
            <person name="Antonio M."/>
            <person name="Oren A."/>
            <person name="Chaudhuri R.R."/>
            <person name="La Ragione R."/>
            <person name="Hildebrand F."/>
            <person name="Pallen M.J."/>
        </authorList>
    </citation>
    <scope>NUCLEOTIDE SEQUENCE</scope>
    <source>
        <strain evidence="3">CHK197-8231</strain>
    </source>
</reference>
<name>A0A9D1HU91_9BACT</name>
<dbReference type="Pfam" id="PF09992">
    <property type="entry name" value="NAGPA"/>
    <property type="match status" value="1"/>
</dbReference>
<dbReference type="AlphaFoldDB" id="A0A9D1HU91"/>
<reference evidence="3" key="1">
    <citation type="submission" date="2020-10" db="EMBL/GenBank/DDBJ databases">
        <authorList>
            <person name="Gilroy R."/>
        </authorList>
    </citation>
    <scope>NUCLEOTIDE SEQUENCE</scope>
    <source>
        <strain evidence="3">CHK197-8231</strain>
    </source>
</reference>
<keyword evidence="1" id="KW-0812">Transmembrane</keyword>